<accession>V5YNP5</accession>
<dbReference type="HAMAP" id="MF_00821">
    <property type="entry name" value="SecB"/>
    <property type="match status" value="1"/>
</dbReference>
<dbReference type="EMBL" id="AB853026">
    <property type="protein sequence ID" value="BAO19215.1"/>
    <property type="molecule type" value="Genomic_DNA"/>
</dbReference>
<dbReference type="NCBIfam" id="NF004394">
    <property type="entry name" value="PRK05751.1-5"/>
    <property type="match status" value="1"/>
</dbReference>
<proteinExistence type="inferred from homology"/>
<comment type="function">
    <text evidence="6">One of the proteins required for the normal export of preproteins out of the cell cytoplasm. It is a molecular chaperone that binds to a subset of precursor proteins, maintaining them in a translocation-competent state. It also specifically binds to its receptor SecA.</text>
</comment>
<keyword evidence="5 6" id="KW-0143">Chaperone</keyword>
<name>V5YNP5_9BURK</name>
<dbReference type="AlphaFoldDB" id="V5YNP5"/>
<comment type="similarity">
    <text evidence="1 6">Belongs to the SecB family.</text>
</comment>
<evidence type="ECO:0000256" key="1">
    <source>
        <dbReference type="ARBA" id="ARBA00009990"/>
    </source>
</evidence>
<comment type="subunit">
    <text evidence="6">Homotetramer, a dimer of dimers. One homotetramer interacts with 1 SecA dimer.</text>
</comment>
<reference evidence="8" key="1">
    <citation type="journal article" date="2014" name="Microbiology">
        <title>A 2,4-dichlorophenoxyacetic acid degradation plasmid pM7012 discloses distribution of an unclassified megaplasmid group across bacterial species.</title>
        <authorList>
            <person name="Sakai Y."/>
            <person name="Ogawa N."/>
            <person name="Shimomura Y."/>
            <person name="Fujii T."/>
        </authorList>
    </citation>
    <scope>NUCLEOTIDE SEQUENCE</scope>
    <source>
        <strain evidence="8">M701</strain>
    </source>
</reference>
<protein>
    <recommendedName>
        <fullName evidence="6">Protein-export protein SecB</fullName>
    </recommendedName>
</protein>
<feature type="region of interest" description="Disordered" evidence="7">
    <location>
        <begin position="147"/>
        <end position="173"/>
    </location>
</feature>
<dbReference type="Pfam" id="PF02556">
    <property type="entry name" value="SecB"/>
    <property type="match status" value="1"/>
</dbReference>
<dbReference type="InterPro" id="IPR035958">
    <property type="entry name" value="SecB-like_sf"/>
</dbReference>
<dbReference type="PANTHER" id="PTHR36918:SF1">
    <property type="entry name" value="PROTEIN-EXPORT PROTEIN SECB"/>
    <property type="match status" value="1"/>
</dbReference>
<dbReference type="GO" id="GO:0006457">
    <property type="term" value="P:protein folding"/>
    <property type="evidence" value="ECO:0007669"/>
    <property type="project" value="UniProtKB-UniRule"/>
</dbReference>
<dbReference type="SUPFAM" id="SSF54611">
    <property type="entry name" value="SecB-like"/>
    <property type="match status" value="1"/>
</dbReference>
<dbReference type="InterPro" id="IPR003708">
    <property type="entry name" value="SecB"/>
</dbReference>
<evidence type="ECO:0000256" key="3">
    <source>
        <dbReference type="ARBA" id="ARBA00022927"/>
    </source>
</evidence>
<dbReference type="NCBIfam" id="TIGR00809">
    <property type="entry name" value="secB"/>
    <property type="match status" value="1"/>
</dbReference>
<evidence type="ECO:0000256" key="4">
    <source>
        <dbReference type="ARBA" id="ARBA00023010"/>
    </source>
</evidence>
<feature type="compositionally biased region" description="Low complexity" evidence="7">
    <location>
        <begin position="164"/>
        <end position="173"/>
    </location>
</feature>
<evidence type="ECO:0000256" key="6">
    <source>
        <dbReference type="HAMAP-Rule" id="MF_00821"/>
    </source>
</evidence>
<dbReference type="GO" id="GO:0015031">
    <property type="term" value="P:protein transport"/>
    <property type="evidence" value="ECO:0007669"/>
    <property type="project" value="UniProtKB-UniRule"/>
</dbReference>
<dbReference type="GO" id="GO:0005737">
    <property type="term" value="C:cytoplasm"/>
    <property type="evidence" value="ECO:0007669"/>
    <property type="project" value="UniProtKB-SubCell"/>
</dbReference>
<dbReference type="GO" id="GO:0051082">
    <property type="term" value="F:unfolded protein binding"/>
    <property type="evidence" value="ECO:0007669"/>
    <property type="project" value="InterPro"/>
</dbReference>
<evidence type="ECO:0000256" key="5">
    <source>
        <dbReference type="ARBA" id="ARBA00023186"/>
    </source>
</evidence>
<dbReference type="GO" id="GO:0051262">
    <property type="term" value="P:protein tetramerization"/>
    <property type="evidence" value="ECO:0007669"/>
    <property type="project" value="InterPro"/>
</dbReference>
<organism evidence="8">
    <name type="scientific">Burkholderia sp. M701</name>
    <dbReference type="NCBI Taxonomy" id="326454"/>
    <lineage>
        <taxon>Bacteria</taxon>
        <taxon>Pseudomonadati</taxon>
        <taxon>Pseudomonadota</taxon>
        <taxon>Betaproteobacteria</taxon>
        <taxon>Burkholderiales</taxon>
        <taxon>Burkholderiaceae</taxon>
        <taxon>Burkholderia</taxon>
    </lineage>
</organism>
<evidence type="ECO:0000313" key="8">
    <source>
        <dbReference type="EMBL" id="BAO19215.1"/>
    </source>
</evidence>
<evidence type="ECO:0000256" key="7">
    <source>
        <dbReference type="SAM" id="MobiDB-lite"/>
    </source>
</evidence>
<keyword evidence="8" id="KW-0614">Plasmid</keyword>
<dbReference type="PRINTS" id="PR01594">
    <property type="entry name" value="SECBCHAPRONE"/>
</dbReference>
<dbReference type="Gene3D" id="3.10.420.10">
    <property type="entry name" value="SecB-like"/>
    <property type="match status" value="1"/>
</dbReference>
<geneLocation type="plasmid" evidence="8">
    <name>pM7012</name>
</geneLocation>
<keyword evidence="3 6" id="KW-0653">Protein transport</keyword>
<gene>
    <name evidence="6" type="primary">secB</name>
</gene>
<sequence>MSDKNTQQAAAPVFNIQRIYVKGAVLDMPNAPAIFLEQDRPSIQVRVDATSVKLSEGAFETTVTAAVTARLKDRVAFEATIRQAGIFDIRNVDAAQAEQLLAVSCPSLLFPYLRTSIADLVSRSGFPPIHLADINFLALYQHTQAQRAAQPSNEAQSEPSSTDAAQLAARQAA</sequence>
<keyword evidence="4 6" id="KW-0811">Translocation</keyword>
<dbReference type="PANTHER" id="PTHR36918">
    <property type="match status" value="1"/>
</dbReference>
<dbReference type="RefSeq" id="WP_023842756.1">
    <property type="nucleotide sequence ID" value="NC_022995.1"/>
</dbReference>
<keyword evidence="2 6" id="KW-0813">Transport</keyword>
<evidence type="ECO:0000256" key="2">
    <source>
        <dbReference type="ARBA" id="ARBA00022448"/>
    </source>
</evidence>
<keyword evidence="6" id="KW-0963">Cytoplasm</keyword>
<feature type="compositionally biased region" description="Polar residues" evidence="7">
    <location>
        <begin position="147"/>
        <end position="163"/>
    </location>
</feature>
<reference evidence="8" key="2">
    <citation type="submission" date="2024-06" db="EMBL/GenBank/DDBJ databases">
        <authorList>
            <person name="Sakai Y."/>
            <person name="Fujii T."/>
        </authorList>
    </citation>
    <scope>NUCLEOTIDE SEQUENCE</scope>
    <source>
        <strain evidence="8">M701</strain>
        <plasmid evidence="8">pM7012</plasmid>
    </source>
</reference>
<comment type="subcellular location">
    <subcellularLocation>
        <location evidence="6">Cytoplasm</location>
    </subcellularLocation>
</comment>